<name>A0A6L2JA69_TANCI</name>
<gene>
    <name evidence="1" type="ORF">Tci_005590</name>
</gene>
<evidence type="ECO:0000313" key="1">
    <source>
        <dbReference type="EMBL" id="GEU33612.1"/>
    </source>
</evidence>
<reference evidence="1" key="1">
    <citation type="journal article" date="2019" name="Sci. Rep.">
        <title>Draft genome of Tanacetum cinerariifolium, the natural source of mosquito coil.</title>
        <authorList>
            <person name="Yamashiro T."/>
            <person name="Shiraishi A."/>
            <person name="Satake H."/>
            <person name="Nakayama K."/>
        </authorList>
    </citation>
    <scope>NUCLEOTIDE SEQUENCE</scope>
</reference>
<protein>
    <recommendedName>
        <fullName evidence="2">Integrase, catalytic region, zinc finger, CCHC-type, peptidase aspartic, catalytic</fullName>
    </recommendedName>
</protein>
<sequence>MTTLITTSTTDTQMYNNIMAAGSRDRPPMLARGRYAQWQSRFMRYVDTKPNGDALRKCILEGPYKLSTVTIPGQPATDDSPTVKEQIVLEILSNMSSENKAHYNAEKEAIHLILTGIRDEVYLTIDACKTTHEMWIAIERFHKMMNEMVRNQFKVATMQVNVQFLQQLQIEWSRFVTVVKQTIVLDKKSYHKLFDILKQYQKEVDEIRAEKIARILNPLALVAATQQYPNTYYQAPKSYKSYAPTLKQSSSTRSHVSTRHKGKEIANQYKNDNQTGQFENQRTMTVAGDIETIGSQEVPTTNLGPSFDPEPLEEVHSNDEYNVFANEKQHSEQPISIDNTCVVEKVDSNVILDSSDMCDNENQSDQNAKDCDDERDVLANLIANLKLDTVENKKIQNQLKKVNTSLSHELQKCKSALDKYKSSLKNPNRT</sequence>
<comment type="caution">
    <text evidence="1">The sequence shown here is derived from an EMBL/GenBank/DDBJ whole genome shotgun (WGS) entry which is preliminary data.</text>
</comment>
<proteinExistence type="predicted"/>
<dbReference type="EMBL" id="BKCJ010000483">
    <property type="protein sequence ID" value="GEU33612.1"/>
    <property type="molecule type" value="Genomic_DNA"/>
</dbReference>
<accession>A0A6L2JA69</accession>
<organism evidence="1">
    <name type="scientific">Tanacetum cinerariifolium</name>
    <name type="common">Dalmatian daisy</name>
    <name type="synonym">Chrysanthemum cinerariifolium</name>
    <dbReference type="NCBI Taxonomy" id="118510"/>
    <lineage>
        <taxon>Eukaryota</taxon>
        <taxon>Viridiplantae</taxon>
        <taxon>Streptophyta</taxon>
        <taxon>Embryophyta</taxon>
        <taxon>Tracheophyta</taxon>
        <taxon>Spermatophyta</taxon>
        <taxon>Magnoliopsida</taxon>
        <taxon>eudicotyledons</taxon>
        <taxon>Gunneridae</taxon>
        <taxon>Pentapetalae</taxon>
        <taxon>asterids</taxon>
        <taxon>campanulids</taxon>
        <taxon>Asterales</taxon>
        <taxon>Asteraceae</taxon>
        <taxon>Asteroideae</taxon>
        <taxon>Anthemideae</taxon>
        <taxon>Anthemidinae</taxon>
        <taxon>Tanacetum</taxon>
    </lineage>
</organism>
<dbReference type="AlphaFoldDB" id="A0A6L2JA69"/>
<evidence type="ECO:0008006" key="2">
    <source>
        <dbReference type="Google" id="ProtNLM"/>
    </source>
</evidence>